<keyword evidence="4" id="KW-1185">Reference proteome</keyword>
<evidence type="ECO:0000256" key="1">
    <source>
        <dbReference type="SAM" id="MobiDB-lite"/>
    </source>
</evidence>
<reference evidence="2 4" key="1">
    <citation type="journal article" date="2023" name="Microb. Genom.">
        <title>Mesoterricola silvestris gen. nov., sp. nov., Mesoterricola sediminis sp. nov., Geothrix oryzae sp. nov., Geothrix edaphica sp. nov., Geothrix rubra sp. nov., and Geothrix limicola sp. nov., six novel members of Acidobacteriota isolated from soils.</title>
        <authorList>
            <person name="Weisberg A.J."/>
            <person name="Pearce E."/>
            <person name="Kramer C.G."/>
            <person name="Chang J.H."/>
            <person name="Clarke C.R."/>
        </authorList>
    </citation>
    <scope>NUCLEOTIDE SEQUENCE</scope>
    <source>
        <strain evidence="3 4">NB05-1H</strain>
        <strain evidence="2">NRRL_B-16521</strain>
    </source>
</reference>
<comment type="caution">
    <text evidence="2">The sequence shown here is derived from an EMBL/GenBank/DDBJ whole genome shotgun (WGS) entry which is preliminary data.</text>
</comment>
<evidence type="ECO:0000313" key="4">
    <source>
        <dbReference type="Proteomes" id="UP001272987"/>
    </source>
</evidence>
<feature type="region of interest" description="Disordered" evidence="1">
    <location>
        <begin position="18"/>
        <end position="42"/>
    </location>
</feature>
<protein>
    <submittedName>
        <fullName evidence="2">Uncharacterized protein</fullName>
    </submittedName>
</protein>
<dbReference type="GeneID" id="75534036"/>
<name>A0AAP6EK51_9ACTN</name>
<dbReference type="Proteomes" id="UP001282288">
    <property type="component" value="Unassembled WGS sequence"/>
</dbReference>
<evidence type="ECO:0000313" key="3">
    <source>
        <dbReference type="EMBL" id="MDX3022159.1"/>
    </source>
</evidence>
<dbReference type="AlphaFoldDB" id="A0AAP6EK51"/>
<accession>A0AAP6EK51</accession>
<dbReference type="RefSeq" id="WP_010360044.1">
    <property type="nucleotide sequence ID" value="NZ_BCMK01000008.1"/>
</dbReference>
<sequence length="42" mass="4354">MTCIQVRVHGQGAVTTAELSSVAASKENRSAQALLPEEDPSA</sequence>
<proteinExistence type="predicted"/>
<organism evidence="2 5">
    <name type="scientific">Streptomyces acidiscabies</name>
    <dbReference type="NCBI Taxonomy" id="42234"/>
    <lineage>
        <taxon>Bacteria</taxon>
        <taxon>Bacillati</taxon>
        <taxon>Actinomycetota</taxon>
        <taxon>Actinomycetes</taxon>
        <taxon>Kitasatosporales</taxon>
        <taxon>Streptomycetaceae</taxon>
        <taxon>Streptomyces</taxon>
    </lineage>
</organism>
<gene>
    <name evidence="2" type="ORF">PV399_36710</name>
    <name evidence="3" type="ORF">PV666_30365</name>
</gene>
<evidence type="ECO:0000313" key="2">
    <source>
        <dbReference type="EMBL" id="MDX2965225.1"/>
    </source>
</evidence>
<dbReference type="Proteomes" id="UP001272987">
    <property type="component" value="Unassembled WGS sequence"/>
</dbReference>
<dbReference type="EMBL" id="JARAWP010000019">
    <property type="protein sequence ID" value="MDX3022159.1"/>
    <property type="molecule type" value="Genomic_DNA"/>
</dbReference>
<dbReference type="EMBL" id="JARAWC010000039">
    <property type="protein sequence ID" value="MDX2965225.1"/>
    <property type="molecule type" value="Genomic_DNA"/>
</dbReference>
<evidence type="ECO:0000313" key="5">
    <source>
        <dbReference type="Proteomes" id="UP001282288"/>
    </source>
</evidence>